<sequence length="118" mass="13662">MHIFSDVTSELKEQIESIISIIYDHNGSLSNELNQILEKNVSLPMEYFYPITNLIKIFSNADIKLPLDLCRTLSTVLQNFYNDHYEEIVGEEEPDSDFENFTEDDNNLNNIDILGVDE</sequence>
<dbReference type="RefSeq" id="WP_202070012.1">
    <property type="nucleotide sequence ID" value="NZ_CP060138.2"/>
</dbReference>
<dbReference type="Proteomes" id="UP000595296">
    <property type="component" value="Chromosome"/>
</dbReference>
<gene>
    <name evidence="1" type="ORF">H6P87_00639</name>
</gene>
<proteinExistence type="predicted"/>
<name>A0A9E6MHU8_9RICK</name>
<keyword evidence="2" id="KW-1185">Reference proteome</keyword>
<dbReference type="EMBL" id="CP060138">
    <property type="protein sequence ID" value="QQV75094.1"/>
    <property type="molecule type" value="Genomic_DNA"/>
</dbReference>
<evidence type="ECO:0000313" key="1">
    <source>
        <dbReference type="EMBL" id="QQV75094.1"/>
    </source>
</evidence>
<reference evidence="1 2" key="1">
    <citation type="journal article" date="2021" name="Int. J. Syst. Evol. Microbiol.">
        <title>Characterization of a novel transitional group Rickettsia species (Rickettsia tillamookensis sp. nov.) from the western black-legged tick, Ixodes pacificus.</title>
        <authorList>
            <person name="Gauthier D.T."/>
            <person name="Karpathy S.E."/>
            <person name="Grizzard S.L."/>
            <person name="Batra D."/>
            <person name="Rowe L.A."/>
            <person name="Paddock C.D."/>
        </authorList>
    </citation>
    <scope>NUCLEOTIDE SEQUENCE [LARGE SCALE GENOMIC DNA]</scope>
    <source>
        <strain evidence="1 2">Tillamook 23</strain>
    </source>
</reference>
<accession>A0A9E6MHU8</accession>
<evidence type="ECO:0000313" key="2">
    <source>
        <dbReference type="Proteomes" id="UP000595296"/>
    </source>
</evidence>
<protein>
    <submittedName>
        <fullName evidence="1">Uncharacterized protein</fullName>
    </submittedName>
</protein>
<organism evidence="1 2">
    <name type="scientific">Rickettsia tillamookensis</name>
    <dbReference type="NCBI Taxonomy" id="2761623"/>
    <lineage>
        <taxon>Bacteria</taxon>
        <taxon>Pseudomonadati</taxon>
        <taxon>Pseudomonadota</taxon>
        <taxon>Alphaproteobacteria</taxon>
        <taxon>Rickettsiales</taxon>
        <taxon>Rickettsiaceae</taxon>
        <taxon>Rickettsieae</taxon>
        <taxon>Rickettsia</taxon>
        <taxon>spotted fever group</taxon>
    </lineage>
</organism>